<protein>
    <recommendedName>
        <fullName evidence="5">AAA domain-containing protein</fullName>
    </recommendedName>
</protein>
<feature type="region of interest" description="Disordered" evidence="2">
    <location>
        <begin position="1"/>
        <end position="34"/>
    </location>
</feature>
<evidence type="ECO:0000256" key="1">
    <source>
        <dbReference type="SAM" id="Coils"/>
    </source>
</evidence>
<sequence>MPEKDRKTLMTLDDAKPATAIPTLGGPASGPPKFSGTPAAITQMMAWNMEEWEPPAIFGAFPLRKICPDAAERFASAAHFSVRDLRTIIDYMELDTDPKDPVGVYGAILDACENAPWAMPALEVEVGTARLKGKVRGRSSSRDRIGKVLMKLPLMKLRLRSNEHLHHRAHELGMPDPDPEVAIGAFCEYAIQAYYRKLEEMDTVALTQAAYSVLVPEDEIASVNDLLDDLDEITDWRAHADDLIEIHTDYPRARSLTYHEHLTTTMQVLAGMLDLTSPTEDFSRLARLAEIGAQHAHHHAGIITEVLLKSYRSAGFTIDGSTVPKAGLQLLGRLRSAGILERFVDLQDRLPETEERAKQAREKIARAHEEEDYDALEKLVPEARDTKARLEADTEARDSYADMIEKIIAGAIEREDDLPEDIRELIIEDFAEEEASHHAARDMFRGDTDGLEEEADEEPDEETEAGADESGAGAEPSEAAVTDAFESVAPAPENTQASEETTESEDADVADTLNGEDESAAPAPSEPSTDAADEGAHEKSPEDPAEESGPGEDGLPLEEAAPIPAAAETDGAPRSDGTRATTSPAPVPEETLVDLIARNLIGVAADSAEVFEAGGHAWPIEASVLRTAAGSRAPHREYGLDTQRFLSIANRALSEKPGESGSVMLLGALIRPTILEASSGLRSVLPELCRGSLGQHLLPAAESIAALDYDFPPDPDELARISGAQRVPLKKRLATQLSDWCETYSQKTSRWHFATMFMHHVVSDQGLIGAARTAIEKNAPEAPELARQAIDQLDSHSDIEAHSVEFAAEAGRNASRLHPKGIEYLHRQFDEPLGLLDSWLKAAEREGSQGQKSDAKLRATIGNLQTRLEKAAGALEAEAGNDGDPVGRALAGWIALQAREAIRAIEGSDSGSFATLEEAITAERDLLPAATRDAINAPGLRFDAFREALTEGIPGPAEAVDRARHEAAFDTAMRLAARFSIDADADIRREMSVFAETWQAEIERRERRLKTLAKVDYNHQDEITRRLNWCQIALERLAAVGSGSEIHDLADIPVHAVELDDISGTIESNIRDDQVARIGQYRNDRNVDEADMLTGALDDLTIEAIEDRIAQLRDGRSAATFETELEGLIKHFTPEFITYAASAGWPAAPAQFQAALKGEGPLAIDEDRRKAGLEFISLYRDIMHAMVSRKPAINDIRAFFEEIGFENVKLHDSKQIGRTKAWQARMTGTIRTDGWFLPPVFGSKAAAGYRLLMIGPDILPEAALKAAGDMPTILLVAGVADAARRHEFAERLRATATPALLIDEALVAFAATRRDTRARTFFECGLPYGRVEPYTTDAGQIPPEMFFGREEEIRYIMSKTADGCLVYGGRQLGKSALLNHVAKTRHAPEESRIVVRREVKPLGNAEKTSEIWSHLNAMLVPHNVVKPASRDADSICRDIKGWFSTRPEAQVVCMFDETDHFMAADTKADYPELSRLKELMEDTGRAFKVVFAGLHNVQRMHRQPNSPLAHLGQPICIGPLNRTEDDKRAAHDLVVKPMRAAGFRFQSMEAVEEILAWANYYPSLVQEYAKGLLASMHGQGSGKAYRLSDDGPLWTIPTGDLFTHRGYHQIETRIREKFHLTLDLDPRYALVAYTLARLNAEGFEHKSLVSGFTPAELLDEAAAFWPRTAEQPSQAAFEALLEELFDLGVLGRVPIPQTSRYTYLLRTRQVAAMLGSIDDIYHALGEIEEKDPTVAYDRSVHRRRYATGGHLHAQQDLPYSPLTDLQIERIVHRESPPVQLVCGLEPLGLSKVGRALKAISETARLPGAPNTDIPVHLVDNRKDLRARIDKAQVGAGRMTIVVHTPGSAKDAIEEVSWLERQPRVISGHVRPVIILDAADSASRELANRRSDQAQFLSAWGAEMIRVHLHMIEELELDKPATWEAILSAAGGIPSETIELIRKMSKANDPIEVAREWRVSQRFPDPISKGFLGQALLLLELGEGEDYQTFDDLMREQTGCDLVTIGPDLVATGLVAGWSPKVGRIRRSALGDLISRTLES</sequence>
<accession>A0A1G7HRE4</accession>
<dbReference type="EMBL" id="FNAV01000011">
    <property type="protein sequence ID" value="SDF02946.1"/>
    <property type="molecule type" value="Genomic_DNA"/>
</dbReference>
<evidence type="ECO:0000313" key="3">
    <source>
        <dbReference type="EMBL" id="SDF02946.1"/>
    </source>
</evidence>
<dbReference type="STRING" id="282683.SAMN04488105_111118"/>
<feature type="coiled-coil region" evidence="1">
    <location>
        <begin position="343"/>
        <end position="393"/>
    </location>
</feature>
<feature type="compositionally biased region" description="Low complexity" evidence="2">
    <location>
        <begin position="557"/>
        <end position="568"/>
    </location>
</feature>
<feature type="compositionally biased region" description="Basic and acidic residues" evidence="2">
    <location>
        <begin position="1"/>
        <end position="16"/>
    </location>
</feature>
<gene>
    <name evidence="3" type="ORF">SAMN04488105_111118</name>
</gene>
<dbReference type="Proteomes" id="UP000198994">
    <property type="component" value="Unassembled WGS sequence"/>
</dbReference>
<reference evidence="4" key="1">
    <citation type="submission" date="2016-10" db="EMBL/GenBank/DDBJ databases">
        <authorList>
            <person name="Varghese N."/>
            <person name="Submissions S."/>
        </authorList>
    </citation>
    <scope>NUCLEOTIDE SEQUENCE [LARGE SCALE GENOMIC DNA]</scope>
    <source>
        <strain evidence="4">DSM 10146</strain>
    </source>
</reference>
<keyword evidence="1" id="KW-0175">Coiled coil</keyword>
<proteinExistence type="predicted"/>
<keyword evidence="4" id="KW-1185">Reference proteome</keyword>
<evidence type="ECO:0000256" key="2">
    <source>
        <dbReference type="SAM" id="MobiDB-lite"/>
    </source>
</evidence>
<feature type="compositionally biased region" description="Low complexity" evidence="2">
    <location>
        <begin position="468"/>
        <end position="480"/>
    </location>
</feature>
<name>A0A1G7HRE4_9RHOB</name>
<feature type="compositionally biased region" description="Acidic residues" evidence="2">
    <location>
        <begin position="500"/>
        <end position="519"/>
    </location>
</feature>
<feature type="compositionally biased region" description="Acidic residues" evidence="2">
    <location>
        <begin position="449"/>
        <end position="467"/>
    </location>
</feature>
<evidence type="ECO:0008006" key="5">
    <source>
        <dbReference type="Google" id="ProtNLM"/>
    </source>
</evidence>
<dbReference type="Gene3D" id="3.40.50.300">
    <property type="entry name" value="P-loop containing nucleotide triphosphate hydrolases"/>
    <property type="match status" value="1"/>
</dbReference>
<evidence type="ECO:0000313" key="4">
    <source>
        <dbReference type="Proteomes" id="UP000198994"/>
    </source>
</evidence>
<feature type="region of interest" description="Disordered" evidence="2">
    <location>
        <begin position="449"/>
        <end position="590"/>
    </location>
</feature>
<organism evidence="3 4">
    <name type="scientific">Salipiger thiooxidans</name>
    <dbReference type="NCBI Taxonomy" id="282683"/>
    <lineage>
        <taxon>Bacteria</taxon>
        <taxon>Pseudomonadati</taxon>
        <taxon>Pseudomonadota</taxon>
        <taxon>Alphaproteobacteria</taxon>
        <taxon>Rhodobacterales</taxon>
        <taxon>Roseobacteraceae</taxon>
        <taxon>Salipiger</taxon>
    </lineage>
</organism>
<dbReference type="InterPro" id="IPR027417">
    <property type="entry name" value="P-loop_NTPase"/>
</dbReference>
<dbReference type="SUPFAM" id="SSF52540">
    <property type="entry name" value="P-loop containing nucleoside triphosphate hydrolases"/>
    <property type="match status" value="1"/>
</dbReference>